<sequence length="82" mass="8852">MNDVEVDTMLQAIRDANADVLAAGRRGPGTEAAQERLQHAVDRARAAGLNWGPIAAAIGIARGAAYHRYQRDRRFGWSAAHA</sequence>
<reference evidence="1 2" key="1">
    <citation type="submission" date="2016-09" db="EMBL/GenBank/DDBJ databases">
        <title>genome sequence of Mycobacterium sp. 739 SCH.</title>
        <authorList>
            <person name="Greninger A.L."/>
            <person name="Qin X."/>
            <person name="Jerome K."/>
            <person name="Vora S."/>
            <person name="Quinn K."/>
        </authorList>
    </citation>
    <scope>NUCLEOTIDE SEQUENCE [LARGE SCALE GENOMIC DNA]</scope>
    <source>
        <strain evidence="1 2">SCH</strain>
    </source>
</reference>
<evidence type="ECO:0000313" key="2">
    <source>
        <dbReference type="Proteomes" id="UP000178953"/>
    </source>
</evidence>
<comment type="caution">
    <text evidence="1">The sequence shown here is derived from an EMBL/GenBank/DDBJ whole genome shotgun (WGS) entry which is preliminary data.</text>
</comment>
<gene>
    <name evidence="1" type="ORF">BEL07_19970</name>
</gene>
<proteinExistence type="predicted"/>
<accession>A0A1E8Q1Q3</accession>
<organism evidence="1 2">
    <name type="scientific">Mycolicibacterium grossiae</name>
    <dbReference type="NCBI Taxonomy" id="1552759"/>
    <lineage>
        <taxon>Bacteria</taxon>
        <taxon>Bacillati</taxon>
        <taxon>Actinomycetota</taxon>
        <taxon>Actinomycetes</taxon>
        <taxon>Mycobacteriales</taxon>
        <taxon>Mycobacteriaceae</taxon>
        <taxon>Mycolicibacterium</taxon>
    </lineage>
</organism>
<dbReference type="EMBL" id="MCHX01000051">
    <property type="protein sequence ID" value="OFJ51969.1"/>
    <property type="molecule type" value="Genomic_DNA"/>
</dbReference>
<evidence type="ECO:0000313" key="1">
    <source>
        <dbReference type="EMBL" id="OFJ51969.1"/>
    </source>
</evidence>
<name>A0A1E8Q1Q3_9MYCO</name>
<dbReference type="Proteomes" id="UP000178953">
    <property type="component" value="Unassembled WGS sequence"/>
</dbReference>
<dbReference type="AlphaFoldDB" id="A0A1E8Q1Q3"/>
<keyword evidence="2" id="KW-1185">Reference proteome</keyword>
<protein>
    <submittedName>
        <fullName evidence="1">Uncharacterized protein</fullName>
    </submittedName>
</protein>